<dbReference type="Pfam" id="PF11804">
    <property type="entry name" value="DUF3325"/>
    <property type="match status" value="1"/>
</dbReference>
<evidence type="ECO:0000256" key="1">
    <source>
        <dbReference type="SAM" id="Phobius"/>
    </source>
</evidence>
<dbReference type="AlphaFoldDB" id="A0A5C8ZQN9"/>
<sequence>MLLLATVSCFSGMAWLALAKSAHWRQVRRGASQSAGAMRGLQVAGSLALLLALWLCLLADAPTMAALVWCMLLAVSAAAVAFTLSWRPHWLRLWLLRRG</sequence>
<feature type="transmembrane region" description="Helical" evidence="1">
    <location>
        <begin position="43"/>
        <end position="59"/>
    </location>
</feature>
<dbReference type="Proteomes" id="UP000321933">
    <property type="component" value="Unassembled WGS sequence"/>
</dbReference>
<evidence type="ECO:0000313" key="3">
    <source>
        <dbReference type="Proteomes" id="UP000321933"/>
    </source>
</evidence>
<reference evidence="2 3" key="1">
    <citation type="submission" date="2019-08" db="EMBL/GenBank/DDBJ databases">
        <title>Parahaliea maris sp. nov., isolated from the surface seawater.</title>
        <authorList>
            <person name="Liu Y."/>
        </authorList>
    </citation>
    <scope>NUCLEOTIDE SEQUENCE [LARGE SCALE GENOMIC DNA]</scope>
    <source>
        <strain evidence="2 3">S2-26</strain>
    </source>
</reference>
<keyword evidence="3" id="KW-1185">Reference proteome</keyword>
<protein>
    <submittedName>
        <fullName evidence="2">DUF3325 family protein</fullName>
    </submittedName>
</protein>
<evidence type="ECO:0000313" key="2">
    <source>
        <dbReference type="EMBL" id="TXS90655.1"/>
    </source>
</evidence>
<dbReference type="EMBL" id="VRYZ01000006">
    <property type="protein sequence ID" value="TXS90655.1"/>
    <property type="molecule type" value="Genomic_DNA"/>
</dbReference>
<name>A0A5C8ZQN9_9GAMM</name>
<organism evidence="2 3">
    <name type="scientific">Parahaliea aestuarii</name>
    <dbReference type="NCBI Taxonomy" id="1852021"/>
    <lineage>
        <taxon>Bacteria</taxon>
        <taxon>Pseudomonadati</taxon>
        <taxon>Pseudomonadota</taxon>
        <taxon>Gammaproteobacteria</taxon>
        <taxon>Cellvibrionales</taxon>
        <taxon>Halieaceae</taxon>
        <taxon>Parahaliea</taxon>
    </lineage>
</organism>
<comment type="caution">
    <text evidence="2">The sequence shown here is derived from an EMBL/GenBank/DDBJ whole genome shotgun (WGS) entry which is preliminary data.</text>
</comment>
<gene>
    <name evidence="2" type="ORF">FVW59_14480</name>
</gene>
<keyword evidence="1" id="KW-1133">Transmembrane helix</keyword>
<keyword evidence="1" id="KW-0472">Membrane</keyword>
<dbReference type="OrthoDB" id="5988692at2"/>
<accession>A0A5C8ZQN9</accession>
<feature type="transmembrane region" description="Helical" evidence="1">
    <location>
        <begin position="66"/>
        <end position="86"/>
    </location>
</feature>
<keyword evidence="1" id="KW-0812">Transmembrane</keyword>
<proteinExistence type="predicted"/>
<dbReference type="InterPro" id="IPR021762">
    <property type="entry name" value="DUF3325"/>
</dbReference>